<reference evidence="2 3" key="1">
    <citation type="journal article" date="2011" name="Proc. Natl. Acad. Sci. U.S.A.">
        <title>Evolutionary erosion of yeast sex chromosomes by mating-type switching accidents.</title>
        <authorList>
            <person name="Gordon J.L."/>
            <person name="Armisen D."/>
            <person name="Proux-Wera E."/>
            <person name="Oheigeartaigh S.S."/>
            <person name="Byrne K.P."/>
            <person name="Wolfe K.H."/>
        </authorList>
    </citation>
    <scope>NUCLEOTIDE SEQUENCE [LARGE SCALE GENOMIC DNA]</scope>
    <source>
        <strain evidence="3">ATCC 76901 / BCRC 22586 / CBS 4309 / NBRC 1992 / NRRL Y-12630</strain>
    </source>
</reference>
<dbReference type="RefSeq" id="XP_003672986.1">
    <property type="nucleotide sequence ID" value="XM_003672938.1"/>
</dbReference>
<dbReference type="GO" id="GO:0003676">
    <property type="term" value="F:nucleic acid binding"/>
    <property type="evidence" value="ECO:0007669"/>
    <property type="project" value="InterPro"/>
</dbReference>
<gene>
    <name evidence="2" type="primary">NCAS0A00350</name>
    <name evidence="2" type="ordered locus">NCAS_0A00350</name>
</gene>
<dbReference type="FunCoup" id="G0V559">
    <property type="interactions" value="59"/>
</dbReference>
<dbReference type="InterPro" id="IPR040151">
    <property type="entry name" value="Gfd2/YDR514C-like"/>
</dbReference>
<evidence type="ECO:0000259" key="1">
    <source>
        <dbReference type="Pfam" id="PF21762"/>
    </source>
</evidence>
<organism evidence="2 3">
    <name type="scientific">Naumovozyma castellii</name>
    <name type="common">Yeast</name>
    <name type="synonym">Saccharomyces castellii</name>
    <dbReference type="NCBI Taxonomy" id="27288"/>
    <lineage>
        <taxon>Eukaryota</taxon>
        <taxon>Fungi</taxon>
        <taxon>Dikarya</taxon>
        <taxon>Ascomycota</taxon>
        <taxon>Saccharomycotina</taxon>
        <taxon>Saccharomycetes</taxon>
        <taxon>Saccharomycetales</taxon>
        <taxon>Saccharomycetaceae</taxon>
        <taxon>Naumovozyma</taxon>
    </lineage>
</organism>
<dbReference type="EMBL" id="HE576752">
    <property type="protein sequence ID" value="CCC66595.1"/>
    <property type="molecule type" value="Genomic_DNA"/>
</dbReference>
<dbReference type="GeneID" id="96900084"/>
<dbReference type="PANTHER" id="PTHR28083">
    <property type="entry name" value="GOOD FOR FULL DBP5 ACTIVITY PROTEIN 2"/>
    <property type="match status" value="1"/>
</dbReference>
<dbReference type="SUPFAM" id="SSF53098">
    <property type="entry name" value="Ribonuclease H-like"/>
    <property type="match status" value="1"/>
</dbReference>
<dbReference type="InterPro" id="IPR036397">
    <property type="entry name" value="RNaseH_sf"/>
</dbReference>
<protein>
    <recommendedName>
        <fullName evidence="1">Gfd2/YDR514C-like C-terminal domain-containing protein</fullName>
    </recommendedName>
</protein>
<dbReference type="Pfam" id="PF21762">
    <property type="entry name" value="DEDDh_C"/>
    <property type="match status" value="1"/>
</dbReference>
<dbReference type="GO" id="GO:0005634">
    <property type="term" value="C:nucleus"/>
    <property type="evidence" value="ECO:0007669"/>
    <property type="project" value="TreeGrafter"/>
</dbReference>
<accession>G0V559</accession>
<name>G0V559_NAUCA</name>
<dbReference type="GO" id="GO:0005739">
    <property type="term" value="C:mitochondrion"/>
    <property type="evidence" value="ECO:0007669"/>
    <property type="project" value="EnsemblFungi"/>
</dbReference>
<dbReference type="STRING" id="1064592.G0V559"/>
<dbReference type="InterPro" id="IPR012337">
    <property type="entry name" value="RNaseH-like_sf"/>
</dbReference>
<dbReference type="InterPro" id="IPR048519">
    <property type="entry name" value="Gfd2/YDR514C-like_C"/>
</dbReference>
<evidence type="ECO:0000313" key="2">
    <source>
        <dbReference type="EMBL" id="CCC66595.1"/>
    </source>
</evidence>
<dbReference type="Gene3D" id="3.30.420.10">
    <property type="entry name" value="Ribonuclease H-like superfamily/Ribonuclease H"/>
    <property type="match status" value="1"/>
</dbReference>
<proteinExistence type="predicted"/>
<dbReference type="KEGG" id="ncs:NCAS_0A00350"/>
<dbReference type="OrthoDB" id="5953249at2759"/>
<dbReference type="InParanoid" id="G0V559"/>
<reference key="2">
    <citation type="submission" date="2011-08" db="EMBL/GenBank/DDBJ databases">
        <title>Genome sequence of Naumovozyma castellii.</title>
        <authorList>
            <person name="Gordon J.L."/>
            <person name="Armisen D."/>
            <person name="Proux-Wera E."/>
            <person name="OhEigeartaigh S.S."/>
            <person name="Byrne K.P."/>
            <person name="Wolfe K.H."/>
        </authorList>
    </citation>
    <scope>NUCLEOTIDE SEQUENCE</scope>
    <source>
        <strain>Type strain:CBS 4309</strain>
    </source>
</reference>
<sequence>MLRSTLRTMAQKRTYQQRNNYNNNNGSRNQYFGVNKIKSTKNELFVRDLPPQFRSNVTQYKNALSKLSSNKPEQSWINQFDHFKNLSKIEYFGDQSNKAHLDMVEKYLQKINKSYRECNRESTLKLNAKIDSFNKDWVQLHGSVPDIPIEKPKSSSTKDVDPLTSAYMIQLKTLKREHHPIVYAVPGSTNFDYLSTAIRLMNMRRTICFSFDIEAFEFDNNIVTEIGISIYDPRENNHSLVPLTRNYHLVVAEALSLRNKTWVCDYKDCFLLGESLVLPLQQCVEFVQNLIDYYMIPQGKEEFSWSRAFVGHNIKGDIKWLRSIGINFPADNEMDFELSAEEGKKRIHVLDTMKLYSACYGSDGSNLGKILRLFQIPHAYLHNGGNDAHYTLKLLMFMCDINFRKQMGLDDLNVMSSRIHEWIKRGKSEPKILPMSYAVSVADTMKNVQTMENGPENKKRRTKNKELVSQTEFGGSQWFAKAIDAFSHVMK</sequence>
<dbReference type="PANTHER" id="PTHR28083:SF1">
    <property type="entry name" value="GOOD FOR FULL DBP5 ACTIVITY PROTEIN 2"/>
    <property type="match status" value="1"/>
</dbReference>
<dbReference type="AlphaFoldDB" id="G0V559"/>
<keyword evidence="3" id="KW-1185">Reference proteome</keyword>
<dbReference type="HOGENOM" id="CLU_029052_0_0_1"/>
<dbReference type="eggNOG" id="ENOG502QTQR">
    <property type="taxonomic scope" value="Eukaryota"/>
</dbReference>
<dbReference type="Proteomes" id="UP000001640">
    <property type="component" value="Chromosome 1"/>
</dbReference>
<dbReference type="OMA" id="NKTICFA"/>
<evidence type="ECO:0000313" key="3">
    <source>
        <dbReference type="Proteomes" id="UP000001640"/>
    </source>
</evidence>
<feature type="domain" description="Gfd2/YDR514C-like C-terminal" evidence="1">
    <location>
        <begin position="208"/>
        <end position="397"/>
    </location>
</feature>